<name>A0A518EZ18_9BACT</name>
<proteinExistence type="predicted"/>
<evidence type="ECO:0000313" key="3">
    <source>
        <dbReference type="Proteomes" id="UP000320390"/>
    </source>
</evidence>
<accession>A0A518EZ18</accession>
<dbReference type="AlphaFoldDB" id="A0A518EZ18"/>
<dbReference type="Pfam" id="PF13701">
    <property type="entry name" value="DDE_Tnp_1_4"/>
    <property type="match status" value="1"/>
</dbReference>
<dbReference type="Proteomes" id="UP000320390">
    <property type="component" value="Chromosome"/>
</dbReference>
<dbReference type="RefSeq" id="WP_145203510.1">
    <property type="nucleotide sequence ID" value="NZ_CP036434.1"/>
</dbReference>
<dbReference type="OrthoDB" id="288749at2"/>
<gene>
    <name evidence="2" type="ORF">Poly30_48890</name>
</gene>
<protein>
    <recommendedName>
        <fullName evidence="1">Transposase DDE domain-containing protein</fullName>
    </recommendedName>
</protein>
<evidence type="ECO:0000313" key="2">
    <source>
        <dbReference type="EMBL" id="QDV09331.1"/>
    </source>
</evidence>
<evidence type="ECO:0000259" key="1">
    <source>
        <dbReference type="Pfam" id="PF13701"/>
    </source>
</evidence>
<reference evidence="2 3" key="1">
    <citation type="submission" date="2019-02" db="EMBL/GenBank/DDBJ databases">
        <title>Deep-cultivation of Planctomycetes and their phenomic and genomic characterization uncovers novel biology.</title>
        <authorList>
            <person name="Wiegand S."/>
            <person name="Jogler M."/>
            <person name="Boedeker C."/>
            <person name="Pinto D."/>
            <person name="Vollmers J."/>
            <person name="Rivas-Marin E."/>
            <person name="Kohn T."/>
            <person name="Peeters S.H."/>
            <person name="Heuer A."/>
            <person name="Rast P."/>
            <person name="Oberbeckmann S."/>
            <person name="Bunk B."/>
            <person name="Jeske O."/>
            <person name="Meyerdierks A."/>
            <person name="Storesund J.E."/>
            <person name="Kallscheuer N."/>
            <person name="Luecker S."/>
            <person name="Lage O.M."/>
            <person name="Pohl T."/>
            <person name="Merkel B.J."/>
            <person name="Hornburger P."/>
            <person name="Mueller R.-W."/>
            <person name="Bruemmer F."/>
            <person name="Labrenz M."/>
            <person name="Spormann A.M."/>
            <person name="Op den Camp H."/>
            <person name="Overmann J."/>
            <person name="Amann R."/>
            <person name="Jetten M.S.M."/>
            <person name="Mascher T."/>
            <person name="Medema M.H."/>
            <person name="Devos D.P."/>
            <person name="Kaster A.-K."/>
            <person name="Ovreas L."/>
            <person name="Rohde M."/>
            <person name="Galperin M.Y."/>
            <person name="Jogler C."/>
        </authorList>
    </citation>
    <scope>NUCLEOTIDE SEQUENCE [LARGE SCALE GENOMIC DNA]</scope>
    <source>
        <strain evidence="2 3">Poly30</strain>
    </source>
</reference>
<sequence length="72" mass="7917">MGDSDSTAIDPSFNGSLKVEGRSEKLTCHAGLVLLREMDERLGLTTSLASKLVDERSPMRVQHSLTQMLRTV</sequence>
<organism evidence="2 3">
    <name type="scientific">Saltatorellus ferox</name>
    <dbReference type="NCBI Taxonomy" id="2528018"/>
    <lineage>
        <taxon>Bacteria</taxon>
        <taxon>Pseudomonadati</taxon>
        <taxon>Planctomycetota</taxon>
        <taxon>Planctomycetia</taxon>
        <taxon>Planctomycetia incertae sedis</taxon>
        <taxon>Saltatorellus</taxon>
    </lineage>
</organism>
<dbReference type="InterPro" id="IPR025668">
    <property type="entry name" value="Tnp_DDE_dom"/>
</dbReference>
<feature type="domain" description="Transposase DDE" evidence="1">
    <location>
        <begin position="12"/>
        <end position="70"/>
    </location>
</feature>
<keyword evidence="3" id="KW-1185">Reference proteome</keyword>
<dbReference type="EMBL" id="CP036434">
    <property type="protein sequence ID" value="QDV09331.1"/>
    <property type="molecule type" value="Genomic_DNA"/>
</dbReference>